<keyword evidence="1" id="KW-0812">Transmembrane</keyword>
<keyword evidence="1" id="KW-1133">Transmembrane helix</keyword>
<dbReference type="RefSeq" id="WP_115273704.1">
    <property type="nucleotide sequence ID" value="NZ_JABTYF010000010.1"/>
</dbReference>
<name>A0A379KI30_PSEPU</name>
<evidence type="ECO:0000313" key="3">
    <source>
        <dbReference type="Proteomes" id="UP000254602"/>
    </source>
</evidence>
<accession>A0A379KI30</accession>
<sequence length="226" mass="25277">MPRHPWLTLAAVLGWLGLAVQVYLVLLARWQEAASLIGGLINVFGYFTVLTNTLVATVLSYAAFGRESGAKRFFLSPSVSSAVAASIVLVALAYSVLLRHLWQPEGWQWLADELLHDVMPALYIAYWWFAVPKGHLRLWHLGPWALYPAVYFGYALWRGSEIGVYPYPFIDVASLGYGQVMLNALGVLAGFWAIALVLLGLDRWRGRRLARPVQAPSRVKPRKDRA</sequence>
<dbReference type="Proteomes" id="UP000254602">
    <property type="component" value="Unassembled WGS sequence"/>
</dbReference>
<organism evidence="2 3">
    <name type="scientific">Pseudomonas putida</name>
    <name type="common">Arthrobacter siderocapsulatus</name>
    <dbReference type="NCBI Taxonomy" id="303"/>
    <lineage>
        <taxon>Bacteria</taxon>
        <taxon>Pseudomonadati</taxon>
        <taxon>Pseudomonadota</taxon>
        <taxon>Gammaproteobacteria</taxon>
        <taxon>Pseudomonadales</taxon>
        <taxon>Pseudomonadaceae</taxon>
        <taxon>Pseudomonas</taxon>
    </lineage>
</organism>
<feature type="transmembrane region" description="Helical" evidence="1">
    <location>
        <begin position="114"/>
        <end position="131"/>
    </location>
</feature>
<keyword evidence="1" id="KW-0472">Membrane</keyword>
<reference evidence="2 3" key="1">
    <citation type="submission" date="2018-06" db="EMBL/GenBank/DDBJ databases">
        <authorList>
            <consortium name="Pathogen Informatics"/>
            <person name="Doyle S."/>
        </authorList>
    </citation>
    <scope>NUCLEOTIDE SEQUENCE [LARGE SCALE GENOMIC DNA]</scope>
    <source>
        <strain evidence="2 3">NCTC7914</strain>
    </source>
</reference>
<evidence type="ECO:0000256" key="1">
    <source>
        <dbReference type="SAM" id="Phobius"/>
    </source>
</evidence>
<gene>
    <name evidence="2" type="ORF">NCTC7914_01750</name>
</gene>
<dbReference type="AlphaFoldDB" id="A0A379KI30"/>
<feature type="transmembrane region" description="Helical" evidence="1">
    <location>
        <begin position="177"/>
        <end position="201"/>
    </location>
</feature>
<feature type="transmembrane region" description="Helical" evidence="1">
    <location>
        <begin position="43"/>
        <end position="64"/>
    </location>
</feature>
<protein>
    <submittedName>
        <fullName evidence="2">Membrane protein</fullName>
    </submittedName>
</protein>
<dbReference type="NCBIfam" id="NF038065">
    <property type="entry name" value="Pr6Pr"/>
    <property type="match status" value="1"/>
</dbReference>
<proteinExistence type="predicted"/>
<evidence type="ECO:0000313" key="2">
    <source>
        <dbReference type="EMBL" id="SUD67655.1"/>
    </source>
</evidence>
<dbReference type="EMBL" id="UGUY01000001">
    <property type="protein sequence ID" value="SUD67655.1"/>
    <property type="molecule type" value="Genomic_DNA"/>
</dbReference>
<feature type="transmembrane region" description="Helical" evidence="1">
    <location>
        <begin position="73"/>
        <end position="94"/>
    </location>
</feature>
<feature type="transmembrane region" description="Helical" evidence="1">
    <location>
        <begin position="138"/>
        <end position="157"/>
    </location>
</feature>
<dbReference type="InterPro" id="IPR049713">
    <property type="entry name" value="Pr6Pr-like"/>
</dbReference>